<evidence type="ECO:0000313" key="4">
    <source>
        <dbReference type="EMBL" id="SCM21143.1"/>
    </source>
</evidence>
<organism evidence="4 5">
    <name type="scientific">Plasmodium chabaudi chabaudi</name>
    <dbReference type="NCBI Taxonomy" id="31271"/>
    <lineage>
        <taxon>Eukaryota</taxon>
        <taxon>Sar</taxon>
        <taxon>Alveolata</taxon>
        <taxon>Apicomplexa</taxon>
        <taxon>Aconoidasida</taxon>
        <taxon>Haemosporida</taxon>
        <taxon>Plasmodiidae</taxon>
        <taxon>Plasmodium</taxon>
        <taxon>Plasmodium (Vinckeia)</taxon>
    </lineage>
</organism>
<dbReference type="CDD" id="cd02440">
    <property type="entry name" value="AdoMet_MTases"/>
    <property type="match status" value="1"/>
</dbReference>
<dbReference type="Gene3D" id="3.10.330.10">
    <property type="match status" value="1"/>
</dbReference>
<protein>
    <submittedName>
        <fullName evidence="4">Ubiquitin fusion degradation protein 1, putative</fullName>
    </submittedName>
</protein>
<feature type="domain" description="Methyltransferase" evidence="2">
    <location>
        <begin position="51"/>
        <end position="185"/>
    </location>
</feature>
<dbReference type="Pfam" id="PF03152">
    <property type="entry name" value="UFD1_N1"/>
    <property type="match status" value="1"/>
</dbReference>
<dbReference type="SUPFAM" id="SSF53335">
    <property type="entry name" value="S-adenosyl-L-methionine-dependent methyltransferases"/>
    <property type="match status" value="1"/>
</dbReference>
<gene>
    <name evidence="4" type="primary">UFD1</name>
    <name evidence="4" type="ORF">PCHAJ_000161100</name>
</gene>
<dbReference type="Proteomes" id="UP000507163">
    <property type="component" value="Chromosome 8"/>
</dbReference>
<evidence type="ECO:0000313" key="5">
    <source>
        <dbReference type="Proteomes" id="UP000507163"/>
    </source>
</evidence>
<reference evidence="4 5" key="1">
    <citation type="submission" date="2016-08" db="EMBL/GenBank/DDBJ databases">
        <authorList>
            <consortium name="Pathogen Informatics"/>
        </authorList>
    </citation>
    <scope>NUCLEOTIDE SEQUENCE [LARGE SCALE GENOMIC DNA]</scope>
    <source>
        <strain evidence="4 5">AJ</strain>
    </source>
</reference>
<dbReference type="AlphaFoldDB" id="A0A1C6YD38"/>
<dbReference type="GO" id="GO:0005737">
    <property type="term" value="C:cytoplasm"/>
    <property type="evidence" value="ECO:0007669"/>
    <property type="project" value="TreeGrafter"/>
</dbReference>
<name>A0A1C6YD38_PLACU</name>
<feature type="domain" description="Ubiquitin fusion degradation protein UFD1 N-terminal subdomain 2" evidence="3">
    <location>
        <begin position="448"/>
        <end position="526"/>
    </location>
</feature>
<dbReference type="PANTHER" id="PTHR12843">
    <property type="entry name" value="PROTEIN-LYSINE N-METHYLTRANSFERASE METTL10"/>
    <property type="match status" value="1"/>
</dbReference>
<sequence length="530" mass="62764">MASELHELSYWEKIYTNEKDNYKELNIELEEWFEENCDKIINWVDNKFKENKSISILDIGSGNGLFLHKLYKKGFINLYGFDFSKTAIDLARSFFDDNNMNNIYVQVLDICNIRTELNSADSKLTRTYDLLNDKGTFDIFFMNNKQTEYFQQVSFFFKVNTLFSITSCNCCKEELLEIVNSFNQNSSKIQLSVIDEILYETITFGENEMKNKNKLHKPNDICEKEYGQFFYKYTKMFKLIIKLLLGFSLITSAFVDTKYVDKNRLSYSLTNSSSFYRSKPYSNILTRIKNYAYKAIYKTKLLTYVNDINNLNLGKEKNEFYLIALPLSDKFNPFSGTFCHDNIQYSDKASLPIFIYDILLSKHIEVPWNFVIEKVDIKKKEIYDKITMPEITMPNNYKNINKLDRIFINVLDFKAKKNFLFLPNYIMKSLQLNCFDVVRLKFVKLETATSVILQPHDKKFFQLDEPKKILEEKLRYYSCLTKNSTICIFHNNFDYYFDVVKIDSEKKKDVEVASIQDADVIFDFVKEKYP</sequence>
<dbReference type="Gene3D" id="2.40.40.50">
    <property type="entry name" value="Ubiquitin fusion degradation protein UFD1, N-terminal domain"/>
    <property type="match status" value="1"/>
</dbReference>
<dbReference type="InterPro" id="IPR055418">
    <property type="entry name" value="UFD1_N2"/>
</dbReference>
<dbReference type="Pfam" id="PF13847">
    <property type="entry name" value="Methyltransf_31"/>
    <property type="match status" value="1"/>
</dbReference>
<evidence type="ECO:0000259" key="3">
    <source>
        <dbReference type="Pfam" id="PF24842"/>
    </source>
</evidence>
<dbReference type="GO" id="GO:0016279">
    <property type="term" value="F:protein-lysine N-methyltransferase activity"/>
    <property type="evidence" value="ECO:0007669"/>
    <property type="project" value="TreeGrafter"/>
</dbReference>
<evidence type="ECO:0000259" key="1">
    <source>
        <dbReference type="Pfam" id="PF03152"/>
    </source>
</evidence>
<evidence type="ECO:0000259" key="2">
    <source>
        <dbReference type="Pfam" id="PF13847"/>
    </source>
</evidence>
<dbReference type="Gene3D" id="3.40.50.150">
    <property type="entry name" value="Vaccinia Virus protein VP39"/>
    <property type="match status" value="1"/>
</dbReference>
<dbReference type="PANTHER" id="PTHR12843:SF5">
    <property type="entry name" value="EEF1A LYSINE METHYLTRANSFERASE 2"/>
    <property type="match status" value="1"/>
</dbReference>
<dbReference type="InterPro" id="IPR055417">
    <property type="entry name" value="UFD1_N1"/>
</dbReference>
<feature type="domain" description="Ubiquitin fusion degradation protein UFD1 N-terminal subdomain 1" evidence="1">
    <location>
        <begin position="332"/>
        <end position="445"/>
    </location>
</feature>
<dbReference type="InterPro" id="IPR029063">
    <property type="entry name" value="SAM-dependent_MTases_sf"/>
</dbReference>
<dbReference type="Pfam" id="PF24842">
    <property type="entry name" value="UFD1_N2"/>
    <property type="match status" value="1"/>
</dbReference>
<dbReference type="EMBL" id="LT608174">
    <property type="protein sequence ID" value="SCM21143.1"/>
    <property type="molecule type" value="Genomic_DNA"/>
</dbReference>
<accession>A0A1C6YD38</accession>
<proteinExistence type="predicted"/>
<dbReference type="InterPro" id="IPR025714">
    <property type="entry name" value="Methyltranfer_dom"/>
</dbReference>
<dbReference type="InterPro" id="IPR042299">
    <property type="entry name" value="Ufd1-like_Nn"/>
</dbReference>